<evidence type="ECO:0000313" key="5">
    <source>
        <dbReference type="Proteomes" id="UP000192775"/>
    </source>
</evidence>
<evidence type="ECO:0000256" key="1">
    <source>
        <dbReference type="ARBA" id="ARBA00006739"/>
    </source>
</evidence>
<dbReference type="InterPro" id="IPR001173">
    <property type="entry name" value="Glyco_trans_2-like"/>
</dbReference>
<dbReference type="InterPro" id="IPR039528">
    <property type="entry name" value="DPM1-like"/>
</dbReference>
<dbReference type="FunFam" id="3.90.550.10:FF:000122">
    <property type="entry name" value="Dolichol-phosphate mannosyltransferase subunit 1"/>
    <property type="match status" value="1"/>
</dbReference>
<dbReference type="Gene3D" id="3.90.550.10">
    <property type="entry name" value="Spore Coat Polysaccharide Biosynthesis Protein SpsA, Chain A"/>
    <property type="match status" value="1"/>
</dbReference>
<keyword evidence="5" id="KW-1185">Reference proteome</keyword>
<comment type="similarity">
    <text evidence="1">Belongs to the glycosyltransferase 2 family.</text>
</comment>
<dbReference type="AlphaFoldDB" id="A0A1X9LSD5"/>
<sequence length="252" mass="27699">MPRAIVVIPTYNEIGSIESVLDRIRATDDTIDVLVVDDNSPDGTGHLIDRLAEADQRIHVLHRTEKNGLGRAYAAGFSWALDNDYDYIIEMDADGSHQPEELPRLLALLDAGCDVAIGTRWIPGGVIRNWPAYRKAISRTGTFYSRIMLGSKLHDLTSGYRGFRASALRAMDFSSVNSSGYGFQVELAWKFERSGAKMGEFPITFVEREEGVSKMSTGIVVEALVNVTVWGISSRLGRGPERLHLPASADAA</sequence>
<evidence type="ECO:0000313" key="4">
    <source>
        <dbReference type="EMBL" id="ARJ06059.1"/>
    </source>
</evidence>
<protein>
    <submittedName>
        <fullName evidence="4">Dolichol-phosphate mannosyltransferase</fullName>
    </submittedName>
</protein>
<keyword evidence="2 4" id="KW-0328">Glycosyltransferase</keyword>
<dbReference type="GO" id="GO:0009247">
    <property type="term" value="P:glycolipid biosynthetic process"/>
    <property type="evidence" value="ECO:0007669"/>
    <property type="project" value="TreeGrafter"/>
</dbReference>
<accession>A0A1X9LSD5</accession>
<reference evidence="4 5" key="1">
    <citation type="submission" date="2017-04" db="EMBL/GenBank/DDBJ databases">
        <authorList>
            <person name="Afonso C.L."/>
            <person name="Miller P.J."/>
            <person name="Scott M.A."/>
            <person name="Spackman E."/>
            <person name="Goraichik I."/>
            <person name="Dimitrov K.M."/>
            <person name="Suarez D.L."/>
            <person name="Swayne D.E."/>
        </authorList>
    </citation>
    <scope>NUCLEOTIDE SEQUENCE [LARGE SCALE GENOMIC DNA]</scope>
    <source>
        <strain evidence="5">XA(T)</strain>
    </source>
</reference>
<dbReference type="SUPFAM" id="SSF53448">
    <property type="entry name" value="Nucleotide-diphospho-sugar transferases"/>
    <property type="match status" value="1"/>
</dbReference>
<keyword evidence="3 4" id="KW-0808">Transferase</keyword>
<dbReference type="KEGG" id="cphy:B5808_13125"/>
<dbReference type="GO" id="GO:0004582">
    <property type="term" value="F:dolichyl-phosphate beta-D-mannosyltransferase activity"/>
    <property type="evidence" value="ECO:0007669"/>
    <property type="project" value="InterPro"/>
</dbReference>
<dbReference type="Pfam" id="PF00535">
    <property type="entry name" value="Glycos_transf_2"/>
    <property type="match status" value="1"/>
</dbReference>
<evidence type="ECO:0000256" key="3">
    <source>
        <dbReference type="ARBA" id="ARBA00022679"/>
    </source>
</evidence>
<dbReference type="EMBL" id="CP020715">
    <property type="protein sequence ID" value="ARJ06059.1"/>
    <property type="molecule type" value="Genomic_DNA"/>
</dbReference>
<evidence type="ECO:0000256" key="2">
    <source>
        <dbReference type="ARBA" id="ARBA00022676"/>
    </source>
</evidence>
<dbReference type="PANTHER" id="PTHR43398:SF1">
    <property type="entry name" value="DOLICHOL-PHOSPHATE MANNOSYLTRANSFERASE SUBUNIT 1"/>
    <property type="match status" value="1"/>
</dbReference>
<dbReference type="RefSeq" id="WP_085020197.1">
    <property type="nucleotide sequence ID" value="NZ_BMHD01000001.1"/>
</dbReference>
<gene>
    <name evidence="4" type="ORF">B5808_13125</name>
</gene>
<name>A0A1X9LSD5_9MICO</name>
<organism evidence="4 5">
    <name type="scientific">Cnuibacter physcomitrellae</name>
    <dbReference type="NCBI Taxonomy" id="1619308"/>
    <lineage>
        <taxon>Bacteria</taxon>
        <taxon>Bacillati</taxon>
        <taxon>Actinomycetota</taxon>
        <taxon>Actinomycetes</taxon>
        <taxon>Micrococcales</taxon>
        <taxon>Microbacteriaceae</taxon>
        <taxon>Cnuibacter</taxon>
    </lineage>
</organism>
<proteinExistence type="inferred from homology"/>
<dbReference type="Proteomes" id="UP000192775">
    <property type="component" value="Chromosome"/>
</dbReference>
<dbReference type="InterPro" id="IPR029044">
    <property type="entry name" value="Nucleotide-diphossugar_trans"/>
</dbReference>
<dbReference type="STRING" id="1619308.B5808_13125"/>
<dbReference type="GO" id="GO:0016020">
    <property type="term" value="C:membrane"/>
    <property type="evidence" value="ECO:0007669"/>
    <property type="project" value="GOC"/>
</dbReference>
<dbReference type="CDD" id="cd06442">
    <property type="entry name" value="DPM1_like"/>
    <property type="match status" value="1"/>
</dbReference>
<dbReference type="PANTHER" id="PTHR43398">
    <property type="entry name" value="DOLICHOL-PHOSPHATE MANNOSYLTRANSFERASE SUBUNIT 1"/>
    <property type="match status" value="1"/>
</dbReference>